<comment type="similarity">
    <text evidence="1 5">Belongs to the peptidase A1 family.</text>
</comment>
<protein>
    <recommendedName>
        <fullName evidence="7">Peptidase A1 domain-containing protein</fullName>
    </recommendedName>
</protein>
<dbReference type="PROSITE" id="PS51767">
    <property type="entry name" value="PEPTIDASE_A1"/>
    <property type="match status" value="1"/>
</dbReference>
<dbReference type="Pfam" id="PF00026">
    <property type="entry name" value="Asp"/>
    <property type="match status" value="1"/>
</dbReference>
<dbReference type="PRINTS" id="PR00792">
    <property type="entry name" value="PEPSIN"/>
</dbReference>
<keyword evidence="6" id="KW-0732">Signal</keyword>
<keyword evidence="4" id="KW-1015">Disulfide bond</keyword>
<keyword evidence="9" id="KW-1185">Reference proteome</keyword>
<dbReference type="InterPro" id="IPR021109">
    <property type="entry name" value="Peptidase_aspartic_dom_sf"/>
</dbReference>
<feature type="active site" evidence="3">
    <location>
        <position position="129"/>
    </location>
</feature>
<feature type="domain" description="Peptidase A1" evidence="7">
    <location>
        <begin position="111"/>
        <end position="419"/>
    </location>
</feature>
<evidence type="ECO:0000313" key="8">
    <source>
        <dbReference type="EMBL" id="KIL59543.1"/>
    </source>
</evidence>
<dbReference type="InterPro" id="IPR034164">
    <property type="entry name" value="Pepsin-like_dom"/>
</dbReference>
<dbReference type="SUPFAM" id="SSF50630">
    <property type="entry name" value="Acid proteases"/>
    <property type="match status" value="1"/>
</dbReference>
<feature type="disulfide bond" evidence="4">
    <location>
        <begin position="142"/>
        <end position="147"/>
    </location>
</feature>
<evidence type="ECO:0000256" key="6">
    <source>
        <dbReference type="SAM" id="SignalP"/>
    </source>
</evidence>
<feature type="chain" id="PRO_5002158194" description="Peptidase A1 domain-containing protein" evidence="6">
    <location>
        <begin position="22"/>
        <end position="422"/>
    </location>
</feature>
<dbReference type="FunCoup" id="A0A0C2WT96">
    <property type="interactions" value="59"/>
</dbReference>
<gene>
    <name evidence="8" type="ORF">M378DRAFT_26952</name>
</gene>
<dbReference type="InterPro" id="IPR001969">
    <property type="entry name" value="Aspartic_peptidase_AS"/>
</dbReference>
<dbReference type="InterPro" id="IPR001461">
    <property type="entry name" value="Aspartic_peptidase_A1"/>
</dbReference>
<keyword evidence="5" id="KW-0645">Protease</keyword>
<dbReference type="EMBL" id="KN818314">
    <property type="protein sequence ID" value="KIL59543.1"/>
    <property type="molecule type" value="Genomic_DNA"/>
</dbReference>
<evidence type="ECO:0000256" key="1">
    <source>
        <dbReference type="ARBA" id="ARBA00007447"/>
    </source>
</evidence>
<feature type="signal peptide" evidence="6">
    <location>
        <begin position="1"/>
        <end position="21"/>
    </location>
</feature>
<evidence type="ECO:0000259" key="7">
    <source>
        <dbReference type="PROSITE" id="PS51767"/>
    </source>
</evidence>
<dbReference type="Proteomes" id="UP000054549">
    <property type="component" value="Unassembled WGS sequence"/>
</dbReference>
<feature type="active site" evidence="3">
    <location>
        <position position="308"/>
    </location>
</feature>
<keyword evidence="5" id="KW-0378">Hydrolase</keyword>
<dbReference type="Gene3D" id="2.40.70.10">
    <property type="entry name" value="Acid Proteases"/>
    <property type="match status" value="2"/>
</dbReference>
<evidence type="ECO:0000256" key="4">
    <source>
        <dbReference type="PIRSR" id="PIRSR601461-2"/>
    </source>
</evidence>
<name>A0A0C2WT96_AMAMK</name>
<dbReference type="HOGENOM" id="CLU_013253_1_4_1"/>
<keyword evidence="2 5" id="KW-0064">Aspartyl protease</keyword>
<dbReference type="PROSITE" id="PS00141">
    <property type="entry name" value="ASP_PROTEASE"/>
    <property type="match status" value="1"/>
</dbReference>
<dbReference type="STRING" id="946122.A0A0C2WT96"/>
<accession>A0A0C2WT96</accession>
<dbReference type="CDD" id="cd05471">
    <property type="entry name" value="pepsin_like"/>
    <property type="match status" value="1"/>
</dbReference>
<dbReference type="InterPro" id="IPR033121">
    <property type="entry name" value="PEPTIDASE_A1"/>
</dbReference>
<reference evidence="8 9" key="1">
    <citation type="submission" date="2014-04" db="EMBL/GenBank/DDBJ databases">
        <title>Evolutionary Origins and Diversification of the Mycorrhizal Mutualists.</title>
        <authorList>
            <consortium name="DOE Joint Genome Institute"/>
            <consortium name="Mycorrhizal Genomics Consortium"/>
            <person name="Kohler A."/>
            <person name="Kuo A."/>
            <person name="Nagy L.G."/>
            <person name="Floudas D."/>
            <person name="Copeland A."/>
            <person name="Barry K.W."/>
            <person name="Cichocki N."/>
            <person name="Veneault-Fourrey C."/>
            <person name="LaButti K."/>
            <person name="Lindquist E.A."/>
            <person name="Lipzen A."/>
            <person name="Lundell T."/>
            <person name="Morin E."/>
            <person name="Murat C."/>
            <person name="Riley R."/>
            <person name="Ohm R."/>
            <person name="Sun H."/>
            <person name="Tunlid A."/>
            <person name="Henrissat B."/>
            <person name="Grigoriev I.V."/>
            <person name="Hibbett D.S."/>
            <person name="Martin F."/>
        </authorList>
    </citation>
    <scope>NUCLEOTIDE SEQUENCE [LARGE SCALE GENOMIC DNA]</scope>
    <source>
        <strain evidence="8 9">Koide BX008</strain>
    </source>
</reference>
<evidence type="ECO:0000256" key="5">
    <source>
        <dbReference type="RuleBase" id="RU000454"/>
    </source>
</evidence>
<dbReference type="AlphaFoldDB" id="A0A0C2WT96"/>
<proteinExistence type="inferred from homology"/>
<sequence>MFSNSALLITVTLAIFAATSPVPHPEGVAIPIHRCTTLTLPNGVFNHEKAILSTVHTVNKHRRNLINLKNNLGEDALPEGAEILPRAKIPDNLLEKRQAEPLTDERDAKLWVGQISIGTPAQSFLINFDTGSADLWVPSSSCTDSACSAKHKYNAGDSSTSHQKSGSFSIKYPDGSSVSGPIYTDTVTIAGITATDQYFSPATTVSTNFDNEPNDGILGLAFRSLSNINQNPFFNTAFEQGTVASNSFGLKLATSGSELFLGGANNNLYTGSIESHSISSSSGFWQIGGASAYVNGNQAVSGFETVIDSGTTIMYGPPSDVKTFYSNVPGSTLFDSENGFYSFSCDSVPSVSFSWGGKNWAISPSNFSLGETSAGSKQCVGALSGKDLGLGKNIWLLGDSFMQNVYSVFDFGSNAVGFATLA</sequence>
<evidence type="ECO:0000256" key="2">
    <source>
        <dbReference type="ARBA" id="ARBA00022750"/>
    </source>
</evidence>
<organism evidence="8 9">
    <name type="scientific">Amanita muscaria (strain Koide BX008)</name>
    <dbReference type="NCBI Taxonomy" id="946122"/>
    <lineage>
        <taxon>Eukaryota</taxon>
        <taxon>Fungi</taxon>
        <taxon>Dikarya</taxon>
        <taxon>Basidiomycota</taxon>
        <taxon>Agaricomycotina</taxon>
        <taxon>Agaricomycetes</taxon>
        <taxon>Agaricomycetidae</taxon>
        <taxon>Agaricales</taxon>
        <taxon>Pluteineae</taxon>
        <taxon>Amanitaceae</taxon>
        <taxon>Amanita</taxon>
    </lineage>
</organism>
<dbReference type="PANTHER" id="PTHR47966:SF51">
    <property type="entry name" value="BETA-SITE APP-CLEAVING ENZYME, ISOFORM A-RELATED"/>
    <property type="match status" value="1"/>
</dbReference>
<dbReference type="FunFam" id="2.40.70.10:FF:000008">
    <property type="entry name" value="Cathepsin D"/>
    <property type="match status" value="1"/>
</dbReference>
<dbReference type="OrthoDB" id="15189at2759"/>
<dbReference type="PANTHER" id="PTHR47966">
    <property type="entry name" value="BETA-SITE APP-CLEAVING ENZYME, ISOFORM A-RELATED"/>
    <property type="match status" value="1"/>
</dbReference>
<evidence type="ECO:0000256" key="3">
    <source>
        <dbReference type="PIRSR" id="PIRSR601461-1"/>
    </source>
</evidence>
<dbReference type="GO" id="GO:0006508">
    <property type="term" value="P:proteolysis"/>
    <property type="evidence" value="ECO:0007669"/>
    <property type="project" value="UniProtKB-KW"/>
</dbReference>
<evidence type="ECO:0000313" key="9">
    <source>
        <dbReference type="Proteomes" id="UP000054549"/>
    </source>
</evidence>
<dbReference type="InParanoid" id="A0A0C2WT96"/>
<dbReference type="GO" id="GO:0004190">
    <property type="term" value="F:aspartic-type endopeptidase activity"/>
    <property type="evidence" value="ECO:0007669"/>
    <property type="project" value="UniProtKB-KW"/>
</dbReference>